<dbReference type="GO" id="GO:0042301">
    <property type="term" value="F:phosphate ion binding"/>
    <property type="evidence" value="ECO:0007669"/>
    <property type="project" value="InterPro"/>
</dbReference>
<keyword evidence="4 6" id="KW-0813">Transport</keyword>
<evidence type="ECO:0000256" key="3">
    <source>
        <dbReference type="ARBA" id="ARBA00011529"/>
    </source>
</evidence>
<dbReference type="InterPro" id="IPR050962">
    <property type="entry name" value="Phosphate-bind_PstS"/>
</dbReference>
<dbReference type="NCBIfam" id="TIGR00975">
    <property type="entry name" value="3a0107s03"/>
    <property type="match status" value="1"/>
</dbReference>
<dbReference type="OrthoDB" id="9790048at2"/>
<evidence type="ECO:0000256" key="7">
    <source>
        <dbReference type="SAM" id="SignalP"/>
    </source>
</evidence>
<sequence length="360" mass="40063">MVKRKAIVALTLPLTVLFAGCFGGSKEKSDSNTKETTVESREQSKAVINGAGATFPYPVYVNWAKDYEKATGVKVNYQGIGSGGGIKQVTERTVDFGGSDKMLSPQELDKRKLYQFPAIIGSIVVVYNLPGVGDTELKLSNRAVCDLFMGKIKYWDNEEIKKDNPNVKLPHQRVTVVHRSEGSGTTWNFSYWLSNICPEWKDKVGYGKVVNWPTGIGAKGNAGVTNYVKQTPGAIGYVEYAYKLQNKLSAAQLQTKEGNFVKPTEEAFKAAASHANWNMKSHFYLEGNLLLQPGKDSWPLTAASVILLPKEKKEKNKLVIDFFDWTFTNGDNTAIKLGYVPLPENVKTEIRNYWKEVVLK</sequence>
<evidence type="ECO:0000259" key="8">
    <source>
        <dbReference type="Pfam" id="PF12849"/>
    </source>
</evidence>
<comment type="similarity">
    <text evidence="2 6">Belongs to the PstS family.</text>
</comment>
<comment type="function">
    <text evidence="1">Part of the ABC transporter complex PstSACB involved in phosphate import.</text>
</comment>
<dbReference type="GO" id="GO:0035435">
    <property type="term" value="P:phosphate ion transmembrane transport"/>
    <property type="evidence" value="ECO:0007669"/>
    <property type="project" value="InterPro"/>
</dbReference>
<dbReference type="STRING" id="868864.Dester_0982"/>
<dbReference type="PANTHER" id="PTHR42996:SF1">
    <property type="entry name" value="PHOSPHATE-BINDING PROTEIN PSTS"/>
    <property type="match status" value="1"/>
</dbReference>
<keyword evidence="5 6" id="KW-0592">Phosphate transport</keyword>
<evidence type="ECO:0000256" key="4">
    <source>
        <dbReference type="ARBA" id="ARBA00022448"/>
    </source>
</evidence>
<name>F0S449_DESTD</name>
<dbReference type="SUPFAM" id="SSF53850">
    <property type="entry name" value="Periplasmic binding protein-like II"/>
    <property type="match status" value="1"/>
</dbReference>
<dbReference type="Pfam" id="PF12849">
    <property type="entry name" value="PBP_like_2"/>
    <property type="match status" value="1"/>
</dbReference>
<dbReference type="PROSITE" id="PS51257">
    <property type="entry name" value="PROKAR_LIPOPROTEIN"/>
    <property type="match status" value="1"/>
</dbReference>
<feature type="signal peptide" evidence="7">
    <location>
        <begin position="1"/>
        <end position="19"/>
    </location>
</feature>
<dbReference type="Proteomes" id="UP000007102">
    <property type="component" value="Chromosome"/>
</dbReference>
<comment type="subunit">
    <text evidence="3">The complex is composed of two ATP-binding proteins (PstB), two transmembrane proteins (PstC and PstA) and a solute-binding protein (PstS).</text>
</comment>
<gene>
    <name evidence="9" type="ordered locus">Dester_0982</name>
</gene>
<keyword evidence="7" id="KW-0732">Signal</keyword>
<dbReference type="EMBL" id="CP002543">
    <property type="protein sequence ID" value="ADY73621.1"/>
    <property type="molecule type" value="Genomic_DNA"/>
</dbReference>
<evidence type="ECO:0000313" key="10">
    <source>
        <dbReference type="Proteomes" id="UP000007102"/>
    </source>
</evidence>
<dbReference type="NCBIfam" id="NF008171">
    <property type="entry name" value="PRK10918.1"/>
    <property type="match status" value="1"/>
</dbReference>
<protein>
    <recommendedName>
        <fullName evidence="6">Phosphate-binding protein</fullName>
    </recommendedName>
</protein>
<evidence type="ECO:0000256" key="2">
    <source>
        <dbReference type="ARBA" id="ARBA00008725"/>
    </source>
</evidence>
<organism evidence="9 10">
    <name type="scientific">Desulfurobacterium thermolithotrophum (strain DSM 11699 / BSA)</name>
    <dbReference type="NCBI Taxonomy" id="868864"/>
    <lineage>
        <taxon>Bacteria</taxon>
        <taxon>Pseudomonadati</taxon>
        <taxon>Aquificota</taxon>
        <taxon>Aquificia</taxon>
        <taxon>Desulfurobacteriales</taxon>
        <taxon>Desulfurobacteriaceae</taxon>
        <taxon>Desulfurobacterium</taxon>
    </lineage>
</organism>
<feature type="domain" description="PBP" evidence="8">
    <location>
        <begin position="41"/>
        <end position="328"/>
    </location>
</feature>
<dbReference type="eggNOG" id="COG0226">
    <property type="taxonomic scope" value="Bacteria"/>
</dbReference>
<evidence type="ECO:0000313" key="9">
    <source>
        <dbReference type="EMBL" id="ADY73621.1"/>
    </source>
</evidence>
<dbReference type="HOGENOM" id="CLU_034528_1_0_0"/>
<dbReference type="AlphaFoldDB" id="F0S449"/>
<dbReference type="InterPro" id="IPR024370">
    <property type="entry name" value="PBP_domain"/>
</dbReference>
<evidence type="ECO:0000256" key="1">
    <source>
        <dbReference type="ARBA" id="ARBA00002841"/>
    </source>
</evidence>
<proteinExistence type="inferred from homology"/>
<dbReference type="CDD" id="cd13565">
    <property type="entry name" value="PBP2_PstS"/>
    <property type="match status" value="1"/>
</dbReference>
<reference evidence="10" key="2">
    <citation type="submission" date="2011-02" db="EMBL/GenBank/DDBJ databases">
        <title>The complete genome of Desulfurobacterium thermolithotrophum DSM 11699.</title>
        <authorList>
            <consortium name="US DOE Joint Genome Institute (JGI-PGF)"/>
            <person name="Lucas S."/>
            <person name="Copeland A."/>
            <person name="Lapidus A."/>
            <person name="Bruce D."/>
            <person name="Goodwin L."/>
            <person name="Pitluck S."/>
            <person name="Kyrpides N."/>
            <person name="Mavromatis K."/>
            <person name="Pagani I."/>
            <person name="Ivanova N."/>
            <person name="Mikhailova N."/>
            <person name="Daligault H."/>
            <person name="Detter J.C."/>
            <person name="Tapia R."/>
            <person name="Han C."/>
            <person name="Land M."/>
            <person name="Hauser L."/>
            <person name="Markowitz V."/>
            <person name="Cheng J.-F."/>
            <person name="Hugenholtz P."/>
            <person name="Woyke T."/>
            <person name="Wu D."/>
            <person name="Spring S."/>
            <person name="Brambilla E."/>
            <person name="Klenk H.-P."/>
            <person name="Eisen J.A."/>
        </authorList>
    </citation>
    <scope>NUCLEOTIDE SEQUENCE [LARGE SCALE GENOMIC DNA]</scope>
    <source>
        <strain evidence="10">DSM 11699 / BSA</strain>
    </source>
</reference>
<evidence type="ECO:0000256" key="6">
    <source>
        <dbReference type="PIRNR" id="PIRNR002756"/>
    </source>
</evidence>
<evidence type="ECO:0000256" key="5">
    <source>
        <dbReference type="ARBA" id="ARBA00022592"/>
    </source>
</evidence>
<dbReference type="RefSeq" id="WP_013638573.1">
    <property type="nucleotide sequence ID" value="NC_015185.1"/>
</dbReference>
<dbReference type="PANTHER" id="PTHR42996">
    <property type="entry name" value="PHOSPHATE-BINDING PROTEIN PSTS"/>
    <property type="match status" value="1"/>
</dbReference>
<feature type="chain" id="PRO_5003260052" description="Phosphate-binding protein" evidence="7">
    <location>
        <begin position="20"/>
        <end position="360"/>
    </location>
</feature>
<dbReference type="Gene3D" id="3.40.190.10">
    <property type="entry name" value="Periplasmic binding protein-like II"/>
    <property type="match status" value="2"/>
</dbReference>
<accession>F0S449</accession>
<reference evidence="9 10" key="1">
    <citation type="journal article" date="2011" name="Stand. Genomic Sci.">
        <title>Complete genome sequence of the thermophilic sulfur-reducer Desulfurobacterium thermolithotrophum type strain (BSA(T)) from a deep-sea hydrothermal vent.</title>
        <authorList>
            <person name="Goker M."/>
            <person name="Daligault H."/>
            <person name="Mwirichia R."/>
            <person name="Lapidus A."/>
            <person name="Lucas S."/>
            <person name="Deshpande S."/>
            <person name="Pagani I."/>
            <person name="Tapia R."/>
            <person name="Cheng J.F."/>
            <person name="Goodwin L."/>
            <person name="Pitluck S."/>
            <person name="Liolios K."/>
            <person name="Ivanova N."/>
            <person name="Mavromatis K."/>
            <person name="Mikhailova N."/>
            <person name="Pati A."/>
            <person name="Chen A."/>
            <person name="Palaniappan K."/>
            <person name="Han C."/>
            <person name="Land M."/>
            <person name="Hauser L."/>
            <person name="Pan C."/>
            <person name="Brambilla E.M."/>
            <person name="Rohde M."/>
            <person name="Spring S."/>
            <person name="Sikorski J."/>
            <person name="Wirth R."/>
            <person name="Detter J.C."/>
            <person name="Woyke T."/>
            <person name="Bristow J."/>
            <person name="Eisen J.A."/>
            <person name="Markowitz V."/>
            <person name="Hugenholtz P."/>
            <person name="Kyrpides N.C."/>
            <person name="Klenk H.P."/>
        </authorList>
    </citation>
    <scope>NUCLEOTIDE SEQUENCE [LARGE SCALE GENOMIC DNA]</scope>
    <source>
        <strain evidence="10">DSM 11699 / BSA</strain>
    </source>
</reference>
<dbReference type="InterPro" id="IPR005673">
    <property type="entry name" value="ABC_phos-bd_PstS"/>
</dbReference>
<keyword evidence="10" id="KW-1185">Reference proteome</keyword>
<dbReference type="PIRSF" id="PIRSF002756">
    <property type="entry name" value="PstS"/>
    <property type="match status" value="1"/>
</dbReference>
<dbReference type="KEGG" id="dte:Dester_0982"/>
<dbReference type="GO" id="GO:0043190">
    <property type="term" value="C:ATP-binding cassette (ABC) transporter complex"/>
    <property type="evidence" value="ECO:0007669"/>
    <property type="project" value="InterPro"/>
</dbReference>
<dbReference type="InParanoid" id="F0S449"/>
<dbReference type="FunCoup" id="F0S449">
    <property type="interactions" value="144"/>
</dbReference>